<dbReference type="Proteomes" id="UP000325517">
    <property type="component" value="Chromosome"/>
</dbReference>
<evidence type="ECO:0008006" key="3">
    <source>
        <dbReference type="Google" id="ProtNLM"/>
    </source>
</evidence>
<dbReference type="OrthoDB" id="4946632at2"/>
<keyword evidence="2" id="KW-1185">Reference proteome</keyword>
<protein>
    <recommendedName>
        <fullName evidence="3">DUF4440 domain-containing protein</fullName>
    </recommendedName>
</protein>
<accession>A0A5J6ST15</accession>
<dbReference type="KEGG" id="psyo:PB01_15100"/>
<organism evidence="1 2">
    <name type="scientific">Psychrobacillus glaciei</name>
    <dbReference type="NCBI Taxonomy" id="2283160"/>
    <lineage>
        <taxon>Bacteria</taxon>
        <taxon>Bacillati</taxon>
        <taxon>Bacillota</taxon>
        <taxon>Bacilli</taxon>
        <taxon>Bacillales</taxon>
        <taxon>Bacillaceae</taxon>
        <taxon>Psychrobacillus</taxon>
    </lineage>
</organism>
<name>A0A5J6ST15_9BACI</name>
<evidence type="ECO:0000313" key="1">
    <source>
        <dbReference type="EMBL" id="QFG00045.1"/>
    </source>
</evidence>
<gene>
    <name evidence="1" type="ORF">PB01_15100</name>
</gene>
<sequence length="136" mass="16379">MKSKGNLLHTVEYFTKIHDEFLKEWDLAMLTGDTSKVEIMSDNYFVTFFNKKDDKPSTLNREEAIDGMRQSVNALLGAKKRFENRVIRMRNLESFVVFYELIIEKESKELARFFTIENWEYIDKKWEIVRELEEHI</sequence>
<reference evidence="1 2" key="1">
    <citation type="submission" date="2018-07" db="EMBL/GenBank/DDBJ databases">
        <title>Complete genome sequence of Psychrobacillus sp. PB01, isolated from iceberg, and comparative genome analysis of Psychrobacillus strains.</title>
        <authorList>
            <person name="Lee P.C."/>
        </authorList>
    </citation>
    <scope>NUCLEOTIDE SEQUENCE [LARGE SCALE GENOMIC DNA]</scope>
    <source>
        <strain evidence="1 2">PB01</strain>
    </source>
</reference>
<dbReference type="AlphaFoldDB" id="A0A5J6ST15"/>
<dbReference type="RefSeq" id="WP_151700935.1">
    <property type="nucleotide sequence ID" value="NZ_CP031223.1"/>
</dbReference>
<evidence type="ECO:0000313" key="2">
    <source>
        <dbReference type="Proteomes" id="UP000325517"/>
    </source>
</evidence>
<proteinExistence type="predicted"/>
<dbReference type="EMBL" id="CP031223">
    <property type="protein sequence ID" value="QFG00045.1"/>
    <property type="molecule type" value="Genomic_DNA"/>
</dbReference>